<evidence type="ECO:0000259" key="7">
    <source>
        <dbReference type="PROSITE" id="PS50039"/>
    </source>
</evidence>
<feature type="compositionally biased region" description="Polar residues" evidence="6">
    <location>
        <begin position="438"/>
        <end position="454"/>
    </location>
</feature>
<feature type="compositionally biased region" description="Basic and acidic residues" evidence="6">
    <location>
        <begin position="47"/>
        <end position="59"/>
    </location>
</feature>
<evidence type="ECO:0000256" key="2">
    <source>
        <dbReference type="ARBA" id="ARBA00023125"/>
    </source>
</evidence>
<organism evidence="8 9">
    <name type="scientific">Rhizoctonia solani</name>
    <dbReference type="NCBI Taxonomy" id="456999"/>
    <lineage>
        <taxon>Eukaryota</taxon>
        <taxon>Fungi</taxon>
        <taxon>Dikarya</taxon>
        <taxon>Basidiomycota</taxon>
        <taxon>Agaricomycotina</taxon>
        <taxon>Agaricomycetes</taxon>
        <taxon>Cantharellales</taxon>
        <taxon>Ceratobasidiaceae</taxon>
        <taxon>Rhizoctonia</taxon>
    </lineage>
</organism>
<feature type="compositionally biased region" description="Pro residues" evidence="6">
    <location>
        <begin position="83"/>
        <end position="94"/>
    </location>
</feature>
<feature type="compositionally biased region" description="Pro residues" evidence="6">
    <location>
        <begin position="336"/>
        <end position="349"/>
    </location>
</feature>
<reference evidence="8" key="1">
    <citation type="submission" date="2021-01" db="EMBL/GenBank/DDBJ databases">
        <authorList>
            <person name="Kaushik A."/>
        </authorList>
    </citation>
    <scope>NUCLEOTIDE SEQUENCE</scope>
    <source>
        <strain evidence="8">AG4-R118</strain>
    </source>
</reference>
<evidence type="ECO:0000256" key="6">
    <source>
        <dbReference type="SAM" id="MobiDB-lite"/>
    </source>
</evidence>
<sequence length="454" mass="48878">MSYPPTSLPPAQPYRPNGQAAHVARHVSQTQRHHPYRDTSRGPTDPPDAHDAYRYDERPAGTYDQYNGGSPSYQAQSPLPGRTHPPPPPPPQEYPPSAGTSPHTPAQHPGHPHAPPPPHQTYHEVAQPGFHPQPSALYSASTYGNLNGQGLDPAELPNDLSALADAHPGQKPPYPYSTIIRYAIQGSPRQRLTLSELYETMEARFPWFKTAGSGWKNSVRHNLSLNRCFEKVPRPITEPGKGSYWTVNLNGPEGTRRVRKRRSKKAKTEGEGGNDAGSQGPSVTDTGSPSGPTPSPPPQGATNESPLPPPGQNGQQNGGYPPNWANDERWQQQQQQPPPQQQQPPPPPGQNGYLSYPPAPGPPDSYATNTANPAVFNRQPSGQGYPQPAPQPPRQMPAGSSWPHQPAAPPSWPRPRTDATAAQTSVPATYPPLPPPNSNGQRPLSSAAQSDASG</sequence>
<dbReference type="PRINTS" id="PR00053">
    <property type="entry name" value="FORKHEAD"/>
</dbReference>
<feature type="DNA-binding region" description="Fork-head" evidence="5">
    <location>
        <begin position="171"/>
        <end position="262"/>
    </location>
</feature>
<dbReference type="GO" id="GO:0000978">
    <property type="term" value="F:RNA polymerase II cis-regulatory region sequence-specific DNA binding"/>
    <property type="evidence" value="ECO:0007669"/>
    <property type="project" value="TreeGrafter"/>
</dbReference>
<dbReference type="SUPFAM" id="SSF46785">
    <property type="entry name" value="Winged helix' DNA-binding domain"/>
    <property type="match status" value="1"/>
</dbReference>
<dbReference type="InterPro" id="IPR036388">
    <property type="entry name" value="WH-like_DNA-bd_sf"/>
</dbReference>
<evidence type="ECO:0000256" key="4">
    <source>
        <dbReference type="ARBA" id="ARBA00023242"/>
    </source>
</evidence>
<proteinExistence type="predicted"/>
<dbReference type="GO" id="GO:0005634">
    <property type="term" value="C:nucleus"/>
    <property type="evidence" value="ECO:0007669"/>
    <property type="project" value="UniProtKB-SubCell"/>
</dbReference>
<comment type="subcellular location">
    <subcellularLocation>
        <location evidence="5">Nucleus</location>
    </subcellularLocation>
</comment>
<dbReference type="PROSITE" id="PS00658">
    <property type="entry name" value="FORK_HEAD_2"/>
    <property type="match status" value="1"/>
</dbReference>
<evidence type="ECO:0000256" key="3">
    <source>
        <dbReference type="ARBA" id="ARBA00023163"/>
    </source>
</evidence>
<evidence type="ECO:0000256" key="5">
    <source>
        <dbReference type="PROSITE-ProRule" id="PRU00089"/>
    </source>
</evidence>
<evidence type="ECO:0000313" key="9">
    <source>
        <dbReference type="Proteomes" id="UP000663888"/>
    </source>
</evidence>
<dbReference type="InterPro" id="IPR045912">
    <property type="entry name" value="FOXJ2/3-like"/>
</dbReference>
<dbReference type="CDD" id="cd00059">
    <property type="entry name" value="FH_FOX"/>
    <property type="match status" value="1"/>
</dbReference>
<evidence type="ECO:0000313" key="8">
    <source>
        <dbReference type="EMBL" id="CAE6422259.1"/>
    </source>
</evidence>
<keyword evidence="3" id="KW-0804">Transcription</keyword>
<feature type="compositionally biased region" description="Pro residues" evidence="6">
    <location>
        <begin position="1"/>
        <end position="13"/>
    </location>
</feature>
<dbReference type="PANTHER" id="PTHR46078:SF2">
    <property type="entry name" value="FORK-HEAD DOMAIN-CONTAINING PROTEIN"/>
    <property type="match status" value="1"/>
</dbReference>
<dbReference type="Gene3D" id="1.10.10.10">
    <property type="entry name" value="Winged helix-like DNA-binding domain superfamily/Winged helix DNA-binding domain"/>
    <property type="match status" value="1"/>
</dbReference>
<dbReference type="Proteomes" id="UP000663888">
    <property type="component" value="Unassembled WGS sequence"/>
</dbReference>
<gene>
    <name evidence="8" type="ORF">RDB_LOCUS24247</name>
</gene>
<name>A0A8H2XHA5_9AGAM</name>
<dbReference type="InterPro" id="IPR036390">
    <property type="entry name" value="WH_DNA-bd_sf"/>
</dbReference>
<keyword evidence="1" id="KW-0805">Transcription regulation</keyword>
<evidence type="ECO:0000256" key="1">
    <source>
        <dbReference type="ARBA" id="ARBA00023015"/>
    </source>
</evidence>
<dbReference type="InterPro" id="IPR001766">
    <property type="entry name" value="Fork_head_dom"/>
</dbReference>
<dbReference type="AlphaFoldDB" id="A0A8H2XHA5"/>
<feature type="region of interest" description="Disordered" evidence="6">
    <location>
        <begin position="1"/>
        <end position="151"/>
    </location>
</feature>
<feature type="compositionally biased region" description="Polar residues" evidence="6">
    <location>
        <begin position="136"/>
        <end position="148"/>
    </location>
</feature>
<dbReference type="PANTHER" id="PTHR46078">
    <property type="entry name" value="FORKHEAD BOX PROTEIN J2 FAMILY MEMBER"/>
    <property type="match status" value="1"/>
</dbReference>
<comment type="caution">
    <text evidence="8">The sequence shown here is derived from an EMBL/GenBank/DDBJ whole genome shotgun (WGS) entry which is preliminary data.</text>
</comment>
<feature type="compositionally biased region" description="Low complexity" evidence="6">
    <location>
        <begin position="280"/>
        <end position="290"/>
    </location>
</feature>
<dbReference type="FunFam" id="1.10.10.10:FF:000135">
    <property type="entry name" value="forkhead box protein G1"/>
    <property type="match status" value="1"/>
</dbReference>
<feature type="region of interest" description="Disordered" evidence="6">
    <location>
        <begin position="233"/>
        <end position="454"/>
    </location>
</feature>
<feature type="compositionally biased region" description="Polar residues" evidence="6">
    <location>
        <begin position="64"/>
        <end position="77"/>
    </location>
</feature>
<dbReference type="EMBL" id="CAJMWX010000666">
    <property type="protein sequence ID" value="CAE6422259.1"/>
    <property type="molecule type" value="Genomic_DNA"/>
</dbReference>
<feature type="compositionally biased region" description="Low complexity" evidence="6">
    <location>
        <begin position="312"/>
        <end position="323"/>
    </location>
</feature>
<keyword evidence="2 5" id="KW-0238">DNA-binding</keyword>
<dbReference type="InterPro" id="IPR030456">
    <property type="entry name" value="TF_fork_head_CS_2"/>
</dbReference>
<dbReference type="PROSITE" id="PS50039">
    <property type="entry name" value="FORK_HEAD_3"/>
    <property type="match status" value="1"/>
</dbReference>
<accession>A0A8H2XHA5</accession>
<feature type="domain" description="Fork-head" evidence="7">
    <location>
        <begin position="171"/>
        <end position="262"/>
    </location>
</feature>
<protein>
    <recommendedName>
        <fullName evidence="7">Fork-head domain-containing protein</fullName>
    </recommendedName>
</protein>
<keyword evidence="4 5" id="KW-0539">Nucleus</keyword>
<dbReference type="Pfam" id="PF00250">
    <property type="entry name" value="Forkhead"/>
    <property type="match status" value="1"/>
</dbReference>
<dbReference type="GO" id="GO:0000981">
    <property type="term" value="F:DNA-binding transcription factor activity, RNA polymerase II-specific"/>
    <property type="evidence" value="ECO:0007669"/>
    <property type="project" value="TreeGrafter"/>
</dbReference>
<dbReference type="SMART" id="SM00339">
    <property type="entry name" value="FH"/>
    <property type="match status" value="1"/>
</dbReference>